<protein>
    <recommendedName>
        <fullName evidence="1">PASTA domain-containing protein</fullName>
    </recommendedName>
</protein>
<feature type="domain" description="PASTA" evidence="1">
    <location>
        <begin position="157"/>
        <end position="228"/>
    </location>
</feature>
<dbReference type="AlphaFoldDB" id="A0A291GKQ2"/>
<dbReference type="PROSITE" id="PS51178">
    <property type="entry name" value="PASTA"/>
    <property type="match status" value="1"/>
</dbReference>
<gene>
    <name evidence="2" type="ORF">CFK38_04120</name>
</gene>
<sequence>MRAMSEFDPIHDVVAAPLGDVIASVGAGVAAAQHSLDEGSLAAVLDLYTESDDERLQLLQAIGYRPTFYALPETTGEVKVSMRLGSGAAGSDGTAVKPAPVTRSNTSVVPARLGLNLLPATLYATPVDAGYANRYGYSANISATLTFTIRPVPAPQGADELRVVPEVVGRTVAEARTALQALGLAARIVDADGASVAAAADDAAVLSQEPGAANVASLGDEVALTVLAPVEPTPDAPTPE</sequence>
<reference evidence="3" key="1">
    <citation type="submission" date="2017-09" db="EMBL/GenBank/DDBJ databases">
        <title>Brachybacterium sp. VM2412.</title>
        <authorList>
            <person name="Tak E.J."/>
            <person name="Bae J.-W."/>
        </authorList>
    </citation>
    <scope>NUCLEOTIDE SEQUENCE [LARGE SCALE GENOMIC DNA]</scope>
    <source>
        <strain evidence="3">VM2412</strain>
    </source>
</reference>
<evidence type="ECO:0000259" key="1">
    <source>
        <dbReference type="PROSITE" id="PS51178"/>
    </source>
</evidence>
<dbReference type="EMBL" id="CP023563">
    <property type="protein sequence ID" value="ATG50801.1"/>
    <property type="molecule type" value="Genomic_DNA"/>
</dbReference>
<dbReference type="Gene3D" id="3.30.10.20">
    <property type="match status" value="1"/>
</dbReference>
<evidence type="ECO:0000313" key="3">
    <source>
        <dbReference type="Proteomes" id="UP000218165"/>
    </source>
</evidence>
<dbReference type="CDD" id="cd06577">
    <property type="entry name" value="PASTA_pknB"/>
    <property type="match status" value="1"/>
</dbReference>
<dbReference type="KEGG" id="brz:CFK38_04120"/>
<accession>A0A291GKQ2</accession>
<dbReference type="Proteomes" id="UP000218165">
    <property type="component" value="Chromosome"/>
</dbReference>
<proteinExistence type="predicted"/>
<dbReference type="InterPro" id="IPR005543">
    <property type="entry name" value="PASTA_dom"/>
</dbReference>
<evidence type="ECO:0000313" key="2">
    <source>
        <dbReference type="EMBL" id="ATG50801.1"/>
    </source>
</evidence>
<dbReference type="Pfam" id="PF03793">
    <property type="entry name" value="PASTA"/>
    <property type="match status" value="1"/>
</dbReference>
<organism evidence="2 3">
    <name type="scientific">Brachybacterium vulturis</name>
    <dbReference type="NCBI Taxonomy" id="2017484"/>
    <lineage>
        <taxon>Bacteria</taxon>
        <taxon>Bacillati</taxon>
        <taxon>Actinomycetota</taxon>
        <taxon>Actinomycetes</taxon>
        <taxon>Micrococcales</taxon>
        <taxon>Dermabacteraceae</taxon>
        <taxon>Brachybacterium</taxon>
    </lineage>
</organism>
<name>A0A291GKQ2_9MICO</name>
<keyword evidence="3" id="KW-1185">Reference proteome</keyword>